<feature type="region of interest" description="Disordered" evidence="1">
    <location>
        <begin position="61"/>
        <end position="97"/>
    </location>
</feature>
<dbReference type="InParanoid" id="A0A0Q3LE24"/>
<organism evidence="2">
    <name type="scientific">Brachypodium distachyon</name>
    <name type="common">Purple false brome</name>
    <name type="synonym">Trachynia distachya</name>
    <dbReference type="NCBI Taxonomy" id="15368"/>
    <lineage>
        <taxon>Eukaryota</taxon>
        <taxon>Viridiplantae</taxon>
        <taxon>Streptophyta</taxon>
        <taxon>Embryophyta</taxon>
        <taxon>Tracheophyta</taxon>
        <taxon>Spermatophyta</taxon>
        <taxon>Magnoliopsida</taxon>
        <taxon>Liliopsida</taxon>
        <taxon>Poales</taxon>
        <taxon>Poaceae</taxon>
        <taxon>BOP clade</taxon>
        <taxon>Pooideae</taxon>
        <taxon>Stipodae</taxon>
        <taxon>Brachypodieae</taxon>
        <taxon>Brachypodium</taxon>
    </lineage>
</organism>
<gene>
    <name evidence="2" type="ORF">BRADI_4g34195v3</name>
</gene>
<sequence length="97" mass="10361">MFHGTEIHGTQVVWRGGTPSRSRRCRRAAVKFGHGRGSSRRVNIGGKASFFLAGSSAASNAIRRSSLSPDSRTASPAPPGPRTHLSHCRASRLPGLR</sequence>
<dbReference type="AlphaFoldDB" id="A0A0Q3LE24"/>
<evidence type="ECO:0000256" key="1">
    <source>
        <dbReference type="SAM" id="MobiDB-lite"/>
    </source>
</evidence>
<name>A0A0Q3LE24_BRADI</name>
<dbReference type="Gramene" id="KQJ90853">
    <property type="protein sequence ID" value="KQJ90853"/>
    <property type="gene ID" value="BRADI_4g34195v3"/>
</dbReference>
<evidence type="ECO:0000313" key="4">
    <source>
        <dbReference type="Proteomes" id="UP000008810"/>
    </source>
</evidence>
<reference evidence="3" key="3">
    <citation type="submission" date="2018-08" db="UniProtKB">
        <authorList>
            <consortium name="EnsemblPlants"/>
        </authorList>
    </citation>
    <scope>IDENTIFICATION</scope>
    <source>
        <strain evidence="3">cv. Bd21</strain>
    </source>
</reference>
<keyword evidence="4" id="KW-1185">Reference proteome</keyword>
<dbReference type="EnsemblPlants" id="KQJ90853">
    <property type="protein sequence ID" value="KQJ90853"/>
    <property type="gene ID" value="BRADI_4g34195v3"/>
</dbReference>
<feature type="region of interest" description="Disordered" evidence="1">
    <location>
        <begin position="1"/>
        <end position="25"/>
    </location>
</feature>
<dbReference type="Proteomes" id="UP000008810">
    <property type="component" value="Chromosome 4"/>
</dbReference>
<dbReference type="EMBL" id="CM000883">
    <property type="protein sequence ID" value="KQJ90853.1"/>
    <property type="molecule type" value="Genomic_DNA"/>
</dbReference>
<proteinExistence type="predicted"/>
<evidence type="ECO:0000313" key="3">
    <source>
        <dbReference type="EnsemblPlants" id="KQJ90853"/>
    </source>
</evidence>
<reference evidence="2 3" key="1">
    <citation type="journal article" date="2010" name="Nature">
        <title>Genome sequencing and analysis of the model grass Brachypodium distachyon.</title>
        <authorList>
            <consortium name="International Brachypodium Initiative"/>
        </authorList>
    </citation>
    <scope>NUCLEOTIDE SEQUENCE [LARGE SCALE GENOMIC DNA]</scope>
    <source>
        <strain evidence="2 3">Bd21</strain>
    </source>
</reference>
<accession>A0A0Q3LE24</accession>
<reference evidence="2" key="2">
    <citation type="submission" date="2017-06" db="EMBL/GenBank/DDBJ databases">
        <title>WGS assembly of Brachypodium distachyon.</title>
        <authorList>
            <consortium name="The International Brachypodium Initiative"/>
            <person name="Lucas S."/>
            <person name="Harmon-Smith M."/>
            <person name="Lail K."/>
            <person name="Tice H."/>
            <person name="Grimwood J."/>
            <person name="Bruce D."/>
            <person name="Barry K."/>
            <person name="Shu S."/>
            <person name="Lindquist E."/>
            <person name="Wang M."/>
            <person name="Pitluck S."/>
            <person name="Vogel J.P."/>
            <person name="Garvin D.F."/>
            <person name="Mockler T.C."/>
            <person name="Schmutz J."/>
            <person name="Rokhsar D."/>
            <person name="Bevan M.W."/>
        </authorList>
    </citation>
    <scope>NUCLEOTIDE SEQUENCE</scope>
    <source>
        <strain evidence="2">Bd21</strain>
    </source>
</reference>
<protein>
    <submittedName>
        <fullName evidence="2 3">Uncharacterized protein</fullName>
    </submittedName>
</protein>
<evidence type="ECO:0000313" key="2">
    <source>
        <dbReference type="EMBL" id="KQJ90853.1"/>
    </source>
</evidence>